<dbReference type="InterPro" id="IPR011990">
    <property type="entry name" value="TPR-like_helical_dom_sf"/>
</dbReference>
<dbReference type="PANTHER" id="PTHR45641:SF19">
    <property type="entry name" value="NEPHROCYSTIN-3"/>
    <property type="match status" value="1"/>
</dbReference>
<dbReference type="EMBL" id="QXHD01000004">
    <property type="protein sequence ID" value="NEZ57925.1"/>
    <property type="molecule type" value="Genomic_DNA"/>
</dbReference>
<dbReference type="RefSeq" id="WP_163700088.1">
    <property type="nucleotide sequence ID" value="NZ_QXHD01000004.1"/>
</dbReference>
<accession>A0A6M0RNR8</accession>
<protein>
    <submittedName>
        <fullName evidence="3">Tetratricopeptide repeat protein</fullName>
    </submittedName>
</protein>
<evidence type="ECO:0000313" key="3">
    <source>
        <dbReference type="EMBL" id="NEZ57925.1"/>
    </source>
</evidence>
<sequence length="225" mass="25872">MCIYGYRYWTLGALHRLFGQFDIALNHYQKALATFRNTNDILNMGRMLNCIGGLHGSQGNVDCRKWFCMEAIRTVWQLQHEIAAIPALANVAMVYHHQDCHRLAIKLLKQVSERCQTMGDLLNEAITLIYMGQVYAASHQYLFAIACHQASLEILQNSLALKHREEAVCLTVLNLCYAARLYQMTYHSEAAEQNYRQAMYLLEKIELNEGHYLLLNRPSKVSRSA</sequence>
<keyword evidence="2" id="KW-0802">TPR repeat</keyword>
<proteinExistence type="predicted"/>
<keyword evidence="4" id="KW-1185">Reference proteome</keyword>
<evidence type="ECO:0000256" key="1">
    <source>
        <dbReference type="ARBA" id="ARBA00022737"/>
    </source>
</evidence>
<reference evidence="3 4" key="1">
    <citation type="journal article" date="2020" name="Microb. Ecol.">
        <title>Ecogenomics of the Marine Benthic Filamentous Cyanobacterium Adonisia.</title>
        <authorList>
            <person name="Walter J.M."/>
            <person name="Coutinho F.H."/>
            <person name="Leomil L."/>
            <person name="Hargreaves P.I."/>
            <person name="Campeao M.E."/>
            <person name="Vieira V.V."/>
            <person name="Silva B.S."/>
            <person name="Fistarol G.O."/>
            <person name="Salomon P.S."/>
            <person name="Sawabe T."/>
            <person name="Mino S."/>
            <person name="Hosokawa M."/>
            <person name="Miyashita H."/>
            <person name="Maruyama F."/>
            <person name="van Verk M.C."/>
            <person name="Dutilh B.E."/>
            <person name="Thompson C.C."/>
            <person name="Thompson F.L."/>
        </authorList>
    </citation>
    <scope>NUCLEOTIDE SEQUENCE [LARGE SCALE GENOMIC DNA]</scope>
    <source>
        <strain evidence="3 4">CCMR0081</strain>
    </source>
</reference>
<evidence type="ECO:0000256" key="2">
    <source>
        <dbReference type="ARBA" id="ARBA00022803"/>
    </source>
</evidence>
<gene>
    <name evidence="3" type="ORF">DXZ20_20215</name>
</gene>
<dbReference type="AlphaFoldDB" id="A0A6M0RNR8"/>
<dbReference type="InterPro" id="IPR019734">
    <property type="entry name" value="TPR_rpt"/>
</dbReference>
<dbReference type="SMART" id="SM00028">
    <property type="entry name" value="TPR"/>
    <property type="match status" value="3"/>
</dbReference>
<dbReference type="SUPFAM" id="SSF48452">
    <property type="entry name" value="TPR-like"/>
    <property type="match status" value="1"/>
</dbReference>
<dbReference type="Proteomes" id="UP000481033">
    <property type="component" value="Unassembled WGS sequence"/>
</dbReference>
<comment type="caution">
    <text evidence="3">The sequence shown here is derived from an EMBL/GenBank/DDBJ whole genome shotgun (WGS) entry which is preliminary data.</text>
</comment>
<name>A0A6M0RNR8_9CYAN</name>
<organism evidence="3 4">
    <name type="scientific">Adonisia turfae CCMR0081</name>
    <dbReference type="NCBI Taxonomy" id="2292702"/>
    <lineage>
        <taxon>Bacteria</taxon>
        <taxon>Bacillati</taxon>
        <taxon>Cyanobacteriota</taxon>
        <taxon>Adonisia</taxon>
        <taxon>Adonisia turfae</taxon>
    </lineage>
</organism>
<dbReference type="Gene3D" id="1.25.40.10">
    <property type="entry name" value="Tetratricopeptide repeat domain"/>
    <property type="match status" value="2"/>
</dbReference>
<dbReference type="PANTHER" id="PTHR45641">
    <property type="entry name" value="TETRATRICOPEPTIDE REPEAT PROTEIN (AFU_ORTHOLOGUE AFUA_6G03870)"/>
    <property type="match status" value="1"/>
</dbReference>
<evidence type="ECO:0000313" key="4">
    <source>
        <dbReference type="Proteomes" id="UP000481033"/>
    </source>
</evidence>
<keyword evidence="1" id="KW-0677">Repeat</keyword>
<dbReference type="Pfam" id="PF13424">
    <property type="entry name" value="TPR_12"/>
    <property type="match status" value="1"/>
</dbReference>